<evidence type="ECO:0000313" key="3">
    <source>
        <dbReference type="Proteomes" id="UP000317691"/>
    </source>
</evidence>
<feature type="non-terminal residue" evidence="2">
    <location>
        <position position="1"/>
    </location>
</feature>
<organism evidence="2 3">
    <name type="scientific">Eiseniibacteriota bacterium</name>
    <dbReference type="NCBI Taxonomy" id="2212470"/>
    <lineage>
        <taxon>Bacteria</taxon>
        <taxon>Candidatus Eiseniibacteriota</taxon>
    </lineage>
</organism>
<dbReference type="InterPro" id="IPR025965">
    <property type="entry name" value="FlgD/Vpr_Ig-like"/>
</dbReference>
<dbReference type="AlphaFoldDB" id="A0A538TH48"/>
<dbReference type="Proteomes" id="UP000317691">
    <property type="component" value="Unassembled WGS sequence"/>
</dbReference>
<dbReference type="EMBL" id="VBOZ01000034">
    <property type="protein sequence ID" value="TMQ62957.1"/>
    <property type="molecule type" value="Genomic_DNA"/>
</dbReference>
<accession>A0A538TH48</accession>
<dbReference type="InterPro" id="IPR026444">
    <property type="entry name" value="Secre_tail"/>
</dbReference>
<dbReference type="NCBIfam" id="TIGR04183">
    <property type="entry name" value="Por_Secre_tail"/>
    <property type="match status" value="1"/>
</dbReference>
<comment type="caution">
    <text evidence="2">The sequence shown here is derived from an EMBL/GenBank/DDBJ whole genome shotgun (WGS) entry which is preliminary data.</text>
</comment>
<evidence type="ECO:0000259" key="1">
    <source>
        <dbReference type="Pfam" id="PF13860"/>
    </source>
</evidence>
<name>A0A538TH48_UNCEI</name>
<protein>
    <submittedName>
        <fullName evidence="2">T9SS type A sorting domain-containing protein</fullName>
    </submittedName>
</protein>
<feature type="domain" description="FlgD/Vpr Ig-like" evidence="1">
    <location>
        <begin position="735"/>
        <end position="788"/>
    </location>
</feature>
<evidence type="ECO:0000313" key="2">
    <source>
        <dbReference type="EMBL" id="TMQ62957.1"/>
    </source>
</evidence>
<proteinExistence type="predicted"/>
<gene>
    <name evidence="2" type="ORF">E6K79_11110</name>
</gene>
<reference evidence="2 3" key="1">
    <citation type="journal article" date="2019" name="Nat. Microbiol.">
        <title>Mediterranean grassland soil C-N compound turnover is dependent on rainfall and depth, and is mediated by genomically divergent microorganisms.</title>
        <authorList>
            <person name="Diamond S."/>
            <person name="Andeer P.F."/>
            <person name="Li Z."/>
            <person name="Crits-Christoph A."/>
            <person name="Burstein D."/>
            <person name="Anantharaman K."/>
            <person name="Lane K.R."/>
            <person name="Thomas B.C."/>
            <person name="Pan C."/>
            <person name="Northen T.R."/>
            <person name="Banfield J.F."/>
        </authorList>
    </citation>
    <scope>NUCLEOTIDE SEQUENCE [LARGE SCALE GENOMIC DNA]</scope>
    <source>
        <strain evidence="2">WS_9</strain>
    </source>
</reference>
<sequence>DLPRFAGYVQYAEYRIHKFGSWGLWDNTAPGGGVSTGALQAWIDDGDELAKAVQADSFQVRYNLQCIPPFAADRANCWSSQANALLYDNFRIQVTSGVPAPIFGTFPGSVAMSMFVDGTIKGANCQTTPCWPGNRGSDIDPTGGTLHNIAVNDNWNAATGDSITVSVITGLRKNGMGINWKDGHDLTIAAGEDYQARHNGSYNAAFDFPRMIYRLFDPATKTWSAFDSCQIYANVSVAPTDTTILDSEYAINWPPDDKLRAGASLPGGFSINGNTTYASLRFLPRGTRMQYYFKGVDINGGTSYTFSSDNLAREVEDLPILPGVGGLRAPDIIEFRVLPSAYAPGPAGSLLAGKTDTPVLNLDGVYTTWAFGYDPVNQALRGLGVRNDRFRFLASGTTANHFGGHELPGKRPDRLSNFLPNYLEYPIADSLAKWYRIMIESSHTRTATVFNEQDATLAEQWWRRDTGSDQGDRCFFVSGDDMFNNLINSTTVDNTLQLSLAQNVFGVSSCANAWSDFSTVAFPTIDDRFSAPSAGPGLAAPGTFTYPIDGGCPGPNKFDALSKVGDANAVAVAFYSAPSSQTAGIAYSRELDNIADKDRSKALGYGFSIQFIRDPAVAPNTQNYTRSGAENRMRVLYKFLTSCRGQRTAAASDTGKCWPCPSPATSPGFTSMQADWAGQSAGFNTSTYGPLYPIQAGALATGVEVVEGEAAPRINKINGNFPNPFNPQTAIRFSSAQAGKGEIRIFSVGGQLVRTLRASVVSGANEVRWNGKRDDGTPLASGVYFYKIVFPNGQSFRAPSSLVLVK</sequence>
<dbReference type="Pfam" id="PF13860">
    <property type="entry name" value="FlgD_ig"/>
    <property type="match status" value="1"/>
</dbReference>
<dbReference type="Gene3D" id="2.60.40.4070">
    <property type="match status" value="1"/>
</dbReference>